<dbReference type="EMBL" id="JAHWGI010000161">
    <property type="protein sequence ID" value="KAK3910410.1"/>
    <property type="molecule type" value="Genomic_DNA"/>
</dbReference>
<dbReference type="AlphaFoldDB" id="A0AAE1GYU9"/>
<comment type="caution">
    <text evidence="2">The sequence shown here is derived from an EMBL/GenBank/DDBJ whole genome shotgun (WGS) entry which is preliminary data.</text>
</comment>
<reference evidence="2" key="1">
    <citation type="submission" date="2021-07" db="EMBL/GenBank/DDBJ databases">
        <authorList>
            <person name="Catto M.A."/>
            <person name="Jacobson A."/>
            <person name="Kennedy G."/>
            <person name="Labadie P."/>
            <person name="Hunt B.G."/>
            <person name="Srinivasan R."/>
        </authorList>
    </citation>
    <scope>NUCLEOTIDE SEQUENCE</scope>
    <source>
        <strain evidence="2">PL_HMW_Pooled</strain>
        <tissue evidence="2">Head</tissue>
    </source>
</reference>
<protein>
    <submittedName>
        <fullName evidence="2">Tryptophan 2,3-dioxygenase</fullName>
    </submittedName>
</protein>
<feature type="non-terminal residue" evidence="2">
    <location>
        <position position="514"/>
    </location>
</feature>
<dbReference type="Pfam" id="PF10551">
    <property type="entry name" value="MULE"/>
    <property type="match status" value="1"/>
</dbReference>
<sequence length="514" mass="60178">MCLLILVVDAVRGVLLICENGYKLGSHFYHLGDGRFAYHVSYETWSSIYFKCVLYERGCRGRAILKQGGTFSETQGHNHPPDPNFVGERHFRANLLEDIENNVRFVGYQEIFDQFRSDQRYMLWHRSPILKCVMVLSKYCGLYTRRVRSKMTLRRLRSTMYNTRMKKYPNLPYTMRELTRVLLQHSNISQTIDDAENLYAGSVTATDASHHIALFSPRVLRFMSNIRIVHSDGTFGSRPALPASSQLFVLVTRWRNCAIPLGCFLMESRTKSAYDAVFQLLKELAPNFRPNVIMSDWEYAQQAAWQEAFPNAELHGCLWHLCRAFVRKVKKLKLLRFRNELPTLLDYVRKATAISLLPRQFFAPGLAVLRAGSLEEDQLLAYLLRPFFQCVEDKWINNRNRNRWMSLFNSEYRTNNACETVNRMLRRKTGAYRPNVFLFIQAWATLEHNASLDSELLGGGGDARRTRRWRSVWTDQQLKAEGSPTRLSRVRTIIYYGYYGYYEYYGYYGYYEVL</sequence>
<organism evidence="2 3">
    <name type="scientific">Frankliniella fusca</name>
    <dbReference type="NCBI Taxonomy" id="407009"/>
    <lineage>
        <taxon>Eukaryota</taxon>
        <taxon>Metazoa</taxon>
        <taxon>Ecdysozoa</taxon>
        <taxon>Arthropoda</taxon>
        <taxon>Hexapoda</taxon>
        <taxon>Insecta</taxon>
        <taxon>Pterygota</taxon>
        <taxon>Neoptera</taxon>
        <taxon>Paraneoptera</taxon>
        <taxon>Thysanoptera</taxon>
        <taxon>Terebrantia</taxon>
        <taxon>Thripoidea</taxon>
        <taxon>Thripidae</taxon>
        <taxon>Frankliniella</taxon>
    </lineage>
</organism>
<name>A0AAE1GYU9_9NEOP</name>
<dbReference type="InterPro" id="IPR018289">
    <property type="entry name" value="MULE_transposase_dom"/>
</dbReference>
<feature type="domain" description="MULE transposase" evidence="1">
    <location>
        <begin position="250"/>
        <end position="322"/>
    </location>
</feature>
<proteinExistence type="predicted"/>
<reference evidence="2" key="2">
    <citation type="journal article" date="2023" name="BMC Genomics">
        <title>Pest status, molecular evolution, and epigenetic factors derived from the genome assembly of Frankliniella fusca, a thysanopteran phytovirus vector.</title>
        <authorList>
            <person name="Catto M.A."/>
            <person name="Labadie P.E."/>
            <person name="Jacobson A.L."/>
            <person name="Kennedy G.G."/>
            <person name="Srinivasan R."/>
            <person name="Hunt B.G."/>
        </authorList>
    </citation>
    <scope>NUCLEOTIDE SEQUENCE</scope>
    <source>
        <strain evidence="2">PL_HMW_Pooled</strain>
    </source>
</reference>
<dbReference type="Gene3D" id="2.20.25.240">
    <property type="match status" value="1"/>
</dbReference>
<evidence type="ECO:0000313" key="2">
    <source>
        <dbReference type="EMBL" id="KAK3910410.1"/>
    </source>
</evidence>
<dbReference type="Proteomes" id="UP001219518">
    <property type="component" value="Unassembled WGS sequence"/>
</dbReference>
<gene>
    <name evidence="2" type="ORF">KUF71_020179</name>
</gene>
<evidence type="ECO:0000313" key="3">
    <source>
        <dbReference type="Proteomes" id="UP001219518"/>
    </source>
</evidence>
<accession>A0AAE1GYU9</accession>
<evidence type="ECO:0000259" key="1">
    <source>
        <dbReference type="Pfam" id="PF10551"/>
    </source>
</evidence>
<keyword evidence="3" id="KW-1185">Reference proteome</keyword>